<protein>
    <submittedName>
        <fullName evidence="2">Uncharacterized protein</fullName>
    </submittedName>
</protein>
<evidence type="ECO:0000256" key="1">
    <source>
        <dbReference type="SAM" id="MobiDB-lite"/>
    </source>
</evidence>
<accession>A0A1H8BKM7</accession>
<dbReference type="EMBL" id="FOAZ01000069">
    <property type="protein sequence ID" value="SEM83342.1"/>
    <property type="molecule type" value="Genomic_DNA"/>
</dbReference>
<feature type="non-terminal residue" evidence="2">
    <location>
        <position position="1"/>
    </location>
</feature>
<gene>
    <name evidence="2" type="ORF">SAMN05414137_1698</name>
</gene>
<name>A0A1H8BKM7_STRJI</name>
<evidence type="ECO:0000313" key="2">
    <source>
        <dbReference type="EMBL" id="SEM83342.1"/>
    </source>
</evidence>
<feature type="region of interest" description="Disordered" evidence="1">
    <location>
        <begin position="1"/>
        <end position="24"/>
    </location>
</feature>
<reference evidence="3" key="1">
    <citation type="submission" date="2016-10" db="EMBL/GenBank/DDBJ databases">
        <authorList>
            <person name="Varghese N."/>
        </authorList>
    </citation>
    <scope>NUCLEOTIDE SEQUENCE [LARGE SCALE GENOMIC DNA]</scope>
    <source>
        <strain evidence="3">DSM 45096 / BCRC 16803 / CGMCC 4.1857 / CIP 109030 / JCM 12277 / KCTC 19219 / NBRC 100920 / 33214</strain>
    </source>
</reference>
<feature type="region of interest" description="Disordered" evidence="1">
    <location>
        <begin position="84"/>
        <end position="114"/>
    </location>
</feature>
<dbReference type="Proteomes" id="UP000183015">
    <property type="component" value="Unassembled WGS sequence"/>
</dbReference>
<sequence length="149" mass="16455">WVGKPDFPAAQQPDSAATGGRRAAEQFPAAAVDAWVRKHEEKVWLATHQGEDAARRAALESLPEGSPTDLLDLDDFGTILGNYNRGKPLGRGTMQSYRSRDQIPPADRRVGDGKAPEVYEDMWFRETVYDHVVDQLGMGARGVPKPKKI</sequence>
<dbReference type="AlphaFoldDB" id="A0A1H8BKM7"/>
<proteinExistence type="predicted"/>
<dbReference type="eggNOG" id="ENOG5032485">
    <property type="taxonomic scope" value="Bacteria"/>
</dbReference>
<feature type="compositionally biased region" description="Basic and acidic residues" evidence="1">
    <location>
        <begin position="98"/>
        <end position="114"/>
    </location>
</feature>
<keyword evidence="3" id="KW-1185">Reference proteome</keyword>
<evidence type="ECO:0000313" key="3">
    <source>
        <dbReference type="Proteomes" id="UP000183015"/>
    </source>
</evidence>
<organism evidence="2 3">
    <name type="scientific">Streptacidiphilus jiangxiensis</name>
    <dbReference type="NCBI Taxonomy" id="235985"/>
    <lineage>
        <taxon>Bacteria</taxon>
        <taxon>Bacillati</taxon>
        <taxon>Actinomycetota</taxon>
        <taxon>Actinomycetes</taxon>
        <taxon>Kitasatosporales</taxon>
        <taxon>Streptomycetaceae</taxon>
        <taxon>Streptacidiphilus</taxon>
    </lineage>
</organism>